<evidence type="ECO:0000313" key="1">
    <source>
        <dbReference type="EMBL" id="KAI3797245.1"/>
    </source>
</evidence>
<accession>A0ACB9HPQ8</accession>
<dbReference type="Proteomes" id="UP001056120">
    <property type="component" value="Linkage Group LG11"/>
</dbReference>
<proteinExistence type="predicted"/>
<comment type="caution">
    <text evidence="1">The sequence shown here is derived from an EMBL/GenBank/DDBJ whole genome shotgun (WGS) entry which is preliminary data.</text>
</comment>
<protein>
    <submittedName>
        <fullName evidence="1">Uncharacterized protein</fullName>
    </submittedName>
</protein>
<dbReference type="EMBL" id="CM042028">
    <property type="protein sequence ID" value="KAI3797245.1"/>
    <property type="molecule type" value="Genomic_DNA"/>
</dbReference>
<keyword evidence="2" id="KW-1185">Reference proteome</keyword>
<reference evidence="2" key="1">
    <citation type="journal article" date="2022" name="Mol. Ecol. Resour.">
        <title>The genomes of chicory, endive, great burdock and yacon provide insights into Asteraceae palaeo-polyploidization history and plant inulin production.</title>
        <authorList>
            <person name="Fan W."/>
            <person name="Wang S."/>
            <person name="Wang H."/>
            <person name="Wang A."/>
            <person name="Jiang F."/>
            <person name="Liu H."/>
            <person name="Zhao H."/>
            <person name="Xu D."/>
            <person name="Zhang Y."/>
        </authorList>
    </citation>
    <scope>NUCLEOTIDE SEQUENCE [LARGE SCALE GENOMIC DNA]</scope>
    <source>
        <strain evidence="2">cv. Yunnan</strain>
    </source>
</reference>
<reference evidence="1 2" key="2">
    <citation type="journal article" date="2022" name="Mol. Ecol. Resour.">
        <title>The genomes of chicory, endive, great burdock and yacon provide insights into Asteraceae paleo-polyploidization history and plant inulin production.</title>
        <authorList>
            <person name="Fan W."/>
            <person name="Wang S."/>
            <person name="Wang H."/>
            <person name="Wang A."/>
            <person name="Jiang F."/>
            <person name="Liu H."/>
            <person name="Zhao H."/>
            <person name="Xu D."/>
            <person name="Zhang Y."/>
        </authorList>
    </citation>
    <scope>NUCLEOTIDE SEQUENCE [LARGE SCALE GENOMIC DNA]</scope>
    <source>
        <strain evidence="2">cv. Yunnan</strain>
        <tissue evidence="1">Leaves</tissue>
    </source>
</reference>
<gene>
    <name evidence="1" type="ORF">L1987_32500</name>
</gene>
<sequence>MLDLFFPDAPFPCNGKSGVEGIFDPPYFEWFQFSKEYEDYENFDECVEYIEECMIKHAPIDSLLGFSQGAILSAVLPGLQAKHRVEGSRQFADFPLLLQFVRLLFQQCYCSSLGVAGRQ</sequence>
<organism evidence="1 2">
    <name type="scientific">Smallanthus sonchifolius</name>
    <dbReference type="NCBI Taxonomy" id="185202"/>
    <lineage>
        <taxon>Eukaryota</taxon>
        <taxon>Viridiplantae</taxon>
        <taxon>Streptophyta</taxon>
        <taxon>Embryophyta</taxon>
        <taxon>Tracheophyta</taxon>
        <taxon>Spermatophyta</taxon>
        <taxon>Magnoliopsida</taxon>
        <taxon>eudicotyledons</taxon>
        <taxon>Gunneridae</taxon>
        <taxon>Pentapetalae</taxon>
        <taxon>asterids</taxon>
        <taxon>campanulids</taxon>
        <taxon>Asterales</taxon>
        <taxon>Asteraceae</taxon>
        <taxon>Asteroideae</taxon>
        <taxon>Heliantheae alliance</taxon>
        <taxon>Millerieae</taxon>
        <taxon>Smallanthus</taxon>
    </lineage>
</organism>
<name>A0ACB9HPQ8_9ASTR</name>
<evidence type="ECO:0000313" key="2">
    <source>
        <dbReference type="Proteomes" id="UP001056120"/>
    </source>
</evidence>